<dbReference type="PANTHER" id="PTHR38248">
    <property type="entry name" value="FUNK1 6"/>
    <property type="match status" value="1"/>
</dbReference>
<evidence type="ECO:0000259" key="2">
    <source>
        <dbReference type="Pfam" id="PF17667"/>
    </source>
</evidence>
<dbReference type="EMBL" id="LR725697">
    <property type="protein sequence ID" value="VWO96514.1"/>
    <property type="molecule type" value="Genomic_DNA"/>
</dbReference>
<dbReference type="AlphaFoldDB" id="A0A5K1JWV8"/>
<dbReference type="Pfam" id="PF17667">
    <property type="entry name" value="Pkinase_fungal"/>
    <property type="match status" value="1"/>
</dbReference>
<feature type="region of interest" description="Disordered" evidence="1">
    <location>
        <begin position="768"/>
        <end position="810"/>
    </location>
</feature>
<dbReference type="InterPro" id="IPR011009">
    <property type="entry name" value="Kinase-like_dom_sf"/>
</dbReference>
<sequence length="810" mass="89853">MPCPAVELESHEFLDAFLNTPSGSIRKSRRTLNFFKKLKNADTMRGAEVATHLVDAINEYELSAPLLTSTYTRDSFLGSRSTRDTAVGIFRSRDIRRGQPPHWADAMIPVEFARYVEGADPFGEGNYSDKYGDLEWRRKQLLKRVTATAEHVCATQHRVSLFILLVIGRRFRVLRFDRAGIIVTPSVDYYDHPDALCDFFRRAARLDDTSLGFDPTASHILPNSIDYLRMDIAALEDSQDVDHEERSLSENEIIVGPVVFNLSRQWRDGAWDSRLCRVRLSDSAFCVAQGRLASYIISDTEGDVLERLNAANVSNVPTLVCHGDMGVQTTVTADWWERKHATISSRLAIPLGSPSSSSSHTLTASTSPSGRKRKIQESSEDHDDDVTSSGRHRSPEATMRSDCPLRQHTHYRIAVEEVCMPLKSFKCGKQLVSLLFDSLQAHHEAATNPKAGLLHRDISGGNILIYPKVRCRKAGKKPSLVWTGLLCDWELAKTVDDQSTPSRSSQVGRMGTYQFMSVNLLSNLANPVQIADELESFFHVLIYYAVRYLNSNCDAIDSFIQGYFHNYAGPQRLYGCGQKSVLMEITGKLQTEIPYGPLLFDSPMDNLIAFTLECFRSRYKILEHAARADVQPVSEAALPPTAATPCSAQAASLPLPPPPPHTSTSKSTRVDADDDDDVIDWDTPLKHDAPTPEDDERAQKIADHTFMLGIFATALRQRLWTPNDRVAAADRRRSRRGRGAIGVQVRVGARAHRPANANQLQLQQQAAADCRPSGCDSSDGRARGLGPQPASISPASSASRVDAPYADPHP</sequence>
<dbReference type="InterPro" id="IPR008266">
    <property type="entry name" value="Tyr_kinase_AS"/>
</dbReference>
<feature type="compositionally biased region" description="Low complexity" evidence="1">
    <location>
        <begin position="787"/>
        <end position="799"/>
    </location>
</feature>
<protein>
    <recommendedName>
        <fullName evidence="2">Fungal-type protein kinase domain-containing protein</fullName>
    </recommendedName>
</protein>
<feature type="region of interest" description="Disordered" evidence="1">
    <location>
        <begin position="639"/>
        <end position="696"/>
    </location>
</feature>
<feature type="region of interest" description="Disordered" evidence="1">
    <location>
        <begin position="350"/>
        <end position="403"/>
    </location>
</feature>
<reference evidence="3" key="1">
    <citation type="submission" date="2019-10" db="EMBL/GenBank/DDBJ databases">
        <authorList>
            <person name="Nor Muhammad N."/>
        </authorList>
    </citation>
    <scope>NUCLEOTIDE SEQUENCE</scope>
</reference>
<accession>A0A5K1JWV8</accession>
<dbReference type="SUPFAM" id="SSF56112">
    <property type="entry name" value="Protein kinase-like (PK-like)"/>
    <property type="match status" value="1"/>
</dbReference>
<evidence type="ECO:0000313" key="3">
    <source>
        <dbReference type="EMBL" id="VWO96514.1"/>
    </source>
</evidence>
<dbReference type="PANTHER" id="PTHR38248:SF2">
    <property type="entry name" value="FUNK1 11"/>
    <property type="match status" value="1"/>
</dbReference>
<dbReference type="PROSITE" id="PS00109">
    <property type="entry name" value="PROTEIN_KINASE_TYR"/>
    <property type="match status" value="1"/>
</dbReference>
<feature type="domain" description="Fungal-type protein kinase" evidence="2">
    <location>
        <begin position="138"/>
        <end position="543"/>
    </location>
</feature>
<dbReference type="InterPro" id="IPR040976">
    <property type="entry name" value="Pkinase_fungal"/>
</dbReference>
<evidence type="ECO:0000256" key="1">
    <source>
        <dbReference type="SAM" id="MobiDB-lite"/>
    </source>
</evidence>
<name>A0A5K1JWV8_9APHY</name>
<gene>
    <name evidence="3" type="primary">I1RI73</name>
</gene>
<dbReference type="Gene3D" id="1.10.510.10">
    <property type="entry name" value="Transferase(Phosphotransferase) domain 1"/>
    <property type="match status" value="1"/>
</dbReference>
<feature type="region of interest" description="Disordered" evidence="1">
    <location>
        <begin position="725"/>
        <end position="747"/>
    </location>
</feature>
<dbReference type="GO" id="GO:0004672">
    <property type="term" value="F:protein kinase activity"/>
    <property type="evidence" value="ECO:0007669"/>
    <property type="project" value="InterPro"/>
</dbReference>
<proteinExistence type="predicted"/>
<organism evidence="3">
    <name type="scientific">Ganoderma boninense</name>
    <dbReference type="NCBI Taxonomy" id="34458"/>
    <lineage>
        <taxon>Eukaryota</taxon>
        <taxon>Fungi</taxon>
        <taxon>Dikarya</taxon>
        <taxon>Basidiomycota</taxon>
        <taxon>Agaricomycotina</taxon>
        <taxon>Agaricomycetes</taxon>
        <taxon>Polyporales</taxon>
        <taxon>Polyporaceae</taxon>
        <taxon>Ganoderma</taxon>
    </lineage>
</organism>
<feature type="compositionally biased region" description="Low complexity" evidence="1">
    <location>
        <begin position="350"/>
        <end position="369"/>
    </location>
</feature>